<gene>
    <name evidence="7" type="ORF">SAMN05444362_10919</name>
</gene>
<dbReference type="Proteomes" id="UP000184480">
    <property type="component" value="Unassembled WGS sequence"/>
</dbReference>
<evidence type="ECO:0000313" key="7">
    <source>
        <dbReference type="EMBL" id="SHF69078.1"/>
    </source>
</evidence>
<dbReference type="Gene3D" id="1.20.1260.100">
    <property type="entry name" value="TspO/MBR protein"/>
    <property type="match status" value="1"/>
</dbReference>
<dbReference type="InterPro" id="IPR004307">
    <property type="entry name" value="TspO_MBR"/>
</dbReference>
<keyword evidence="3 6" id="KW-0812">Transmembrane</keyword>
<feature type="transmembrane region" description="Helical" evidence="6">
    <location>
        <begin position="46"/>
        <end position="65"/>
    </location>
</feature>
<dbReference type="CDD" id="cd15904">
    <property type="entry name" value="TSPO_MBR"/>
    <property type="match status" value="1"/>
</dbReference>
<keyword evidence="4 6" id="KW-1133">Transmembrane helix</keyword>
<dbReference type="InterPro" id="IPR038330">
    <property type="entry name" value="TspO/MBR-related_sf"/>
</dbReference>
<evidence type="ECO:0000256" key="1">
    <source>
        <dbReference type="ARBA" id="ARBA00004141"/>
    </source>
</evidence>
<dbReference type="AlphaFoldDB" id="A0A1M5DPW9"/>
<dbReference type="EMBL" id="FQUC01000009">
    <property type="protein sequence ID" value="SHF69078.1"/>
    <property type="molecule type" value="Genomic_DNA"/>
</dbReference>
<dbReference type="PIRSF" id="PIRSF005859">
    <property type="entry name" value="PBR"/>
    <property type="match status" value="1"/>
</dbReference>
<feature type="transmembrane region" description="Helical" evidence="6">
    <location>
        <begin position="102"/>
        <end position="120"/>
    </location>
</feature>
<proteinExistence type="inferred from homology"/>
<evidence type="ECO:0000256" key="2">
    <source>
        <dbReference type="ARBA" id="ARBA00007524"/>
    </source>
</evidence>
<feature type="transmembrane region" description="Helical" evidence="6">
    <location>
        <begin position="132"/>
        <end position="152"/>
    </location>
</feature>
<comment type="similarity">
    <text evidence="2">Belongs to the TspO/BZRP family.</text>
</comment>
<dbReference type="PANTHER" id="PTHR10057">
    <property type="entry name" value="PERIPHERAL-TYPE BENZODIAZEPINE RECEPTOR"/>
    <property type="match status" value="1"/>
</dbReference>
<dbReference type="FunFam" id="1.20.1260.100:FF:000001">
    <property type="entry name" value="translocator protein 2"/>
    <property type="match status" value="1"/>
</dbReference>
<dbReference type="GO" id="GO:0033013">
    <property type="term" value="P:tetrapyrrole metabolic process"/>
    <property type="evidence" value="ECO:0007669"/>
    <property type="project" value="UniProtKB-ARBA"/>
</dbReference>
<dbReference type="RefSeq" id="WP_062179696.1">
    <property type="nucleotide sequence ID" value="NZ_BBXL01000008.1"/>
</dbReference>
<dbReference type="STRING" id="1346286.SAMN05444362_10919"/>
<evidence type="ECO:0000256" key="3">
    <source>
        <dbReference type="ARBA" id="ARBA00022692"/>
    </source>
</evidence>
<dbReference type="PANTHER" id="PTHR10057:SF0">
    <property type="entry name" value="TRANSLOCATOR PROTEIN"/>
    <property type="match status" value="1"/>
</dbReference>
<keyword evidence="5 6" id="KW-0472">Membrane</keyword>
<comment type="subcellular location">
    <subcellularLocation>
        <location evidence="1">Membrane</location>
        <topology evidence="1">Multi-pass membrane protein</topology>
    </subcellularLocation>
</comment>
<dbReference type="Pfam" id="PF03073">
    <property type="entry name" value="TspO_MBR"/>
    <property type="match status" value="1"/>
</dbReference>
<evidence type="ECO:0000256" key="4">
    <source>
        <dbReference type="ARBA" id="ARBA00022989"/>
    </source>
</evidence>
<name>A0A1M5DPW9_9BACT</name>
<evidence type="ECO:0000313" key="8">
    <source>
        <dbReference type="Proteomes" id="UP000184480"/>
    </source>
</evidence>
<dbReference type="OrthoDB" id="9795496at2"/>
<sequence length="154" mass="17848">MKKILNIVLPVLACFIVGFTASNFQTEAIANWYPALNKSPLTPPNIAFPIAWSILYLLMGISIGLVLNSRNWRKRSLITLFIIQLVFNFTWSISFFYFQNPLLGLINILLLDVLVLYYIIRAYKLVKASAWLFIPYLIWILFATYLNGYIFINN</sequence>
<evidence type="ECO:0000256" key="5">
    <source>
        <dbReference type="ARBA" id="ARBA00023136"/>
    </source>
</evidence>
<reference evidence="8" key="1">
    <citation type="submission" date="2016-11" db="EMBL/GenBank/DDBJ databases">
        <authorList>
            <person name="Varghese N."/>
            <person name="Submissions S."/>
        </authorList>
    </citation>
    <scope>NUCLEOTIDE SEQUENCE [LARGE SCALE GENOMIC DNA]</scope>
    <source>
        <strain evidence="8">DSM 27370</strain>
    </source>
</reference>
<protein>
    <submittedName>
        <fullName evidence="7">TspO and MBR related proteins</fullName>
    </submittedName>
</protein>
<feature type="transmembrane region" description="Helical" evidence="6">
    <location>
        <begin position="77"/>
        <end position="96"/>
    </location>
</feature>
<evidence type="ECO:0000256" key="6">
    <source>
        <dbReference type="SAM" id="Phobius"/>
    </source>
</evidence>
<keyword evidence="8" id="KW-1185">Reference proteome</keyword>
<accession>A0A1M5DPW9</accession>
<organism evidence="7 8">
    <name type="scientific">Dysgonomonas macrotermitis</name>
    <dbReference type="NCBI Taxonomy" id="1346286"/>
    <lineage>
        <taxon>Bacteria</taxon>
        <taxon>Pseudomonadati</taxon>
        <taxon>Bacteroidota</taxon>
        <taxon>Bacteroidia</taxon>
        <taxon>Bacteroidales</taxon>
        <taxon>Dysgonomonadaceae</taxon>
        <taxon>Dysgonomonas</taxon>
    </lineage>
</organism>
<dbReference type="GO" id="GO:0016020">
    <property type="term" value="C:membrane"/>
    <property type="evidence" value="ECO:0007669"/>
    <property type="project" value="UniProtKB-SubCell"/>
</dbReference>